<evidence type="ECO:0000313" key="3">
    <source>
        <dbReference type="Proteomes" id="UP000010474"/>
    </source>
</evidence>
<dbReference type="RefSeq" id="WP_015216140.1">
    <property type="nucleotide sequence ID" value="NC_019771.1"/>
</dbReference>
<proteinExistence type="predicted"/>
<evidence type="ECO:0000256" key="1">
    <source>
        <dbReference type="SAM" id="MobiDB-lite"/>
    </source>
</evidence>
<dbReference type="KEGG" id="acy:Anacy_4156"/>
<name>K9ZJV5_ANACC</name>
<keyword evidence="3" id="KW-1185">Reference proteome</keyword>
<dbReference type="PATRIC" id="fig|272123.3.peg.4509"/>
<gene>
    <name evidence="2" type="ordered locus">Anacy_4156</name>
</gene>
<dbReference type="EMBL" id="CP003659">
    <property type="protein sequence ID" value="AFZ59523.1"/>
    <property type="molecule type" value="Genomic_DNA"/>
</dbReference>
<sequence>MPLAGVKEYGLNEPRRREGREVKKEEGRRKNLTLSSHHELRTPGGMKISLFTFPDFQVRWAESNQTM</sequence>
<reference evidence="3" key="1">
    <citation type="journal article" date="2013" name="Proc. Natl. Acad. Sci. U.S.A.">
        <title>Improving the coverage of the cyanobacterial phylum using diversity-driven genome sequencing.</title>
        <authorList>
            <person name="Shih P.M."/>
            <person name="Wu D."/>
            <person name="Latifi A."/>
            <person name="Axen S.D."/>
            <person name="Fewer D.P."/>
            <person name="Talla E."/>
            <person name="Calteau A."/>
            <person name="Cai F."/>
            <person name="Tandeau de Marsac N."/>
            <person name="Rippka R."/>
            <person name="Herdman M."/>
            <person name="Sivonen K."/>
            <person name="Coursin T."/>
            <person name="Laurent T."/>
            <person name="Goodwin L."/>
            <person name="Nolan M."/>
            <person name="Davenport K.W."/>
            <person name="Han C.S."/>
            <person name="Rubin E.M."/>
            <person name="Eisen J.A."/>
            <person name="Woyke T."/>
            <person name="Gugger M."/>
            <person name="Kerfeld C.A."/>
        </authorList>
    </citation>
    <scope>NUCLEOTIDE SEQUENCE [LARGE SCALE GENOMIC DNA]</scope>
    <source>
        <strain evidence="3">ATCC 27899 / PCC 7122</strain>
    </source>
</reference>
<dbReference type="AlphaFoldDB" id="K9ZJV5"/>
<dbReference type="HOGENOM" id="CLU_2802997_0_0_3"/>
<feature type="region of interest" description="Disordered" evidence="1">
    <location>
        <begin position="1"/>
        <end position="30"/>
    </location>
</feature>
<evidence type="ECO:0000313" key="2">
    <source>
        <dbReference type="EMBL" id="AFZ59523.1"/>
    </source>
</evidence>
<dbReference type="Proteomes" id="UP000010474">
    <property type="component" value="Chromosome"/>
</dbReference>
<dbReference type="STRING" id="272123.Anacy_4156"/>
<accession>K9ZJV5</accession>
<feature type="compositionally biased region" description="Basic and acidic residues" evidence="1">
    <location>
        <begin position="13"/>
        <end position="29"/>
    </location>
</feature>
<protein>
    <submittedName>
        <fullName evidence="2">Uncharacterized protein</fullName>
    </submittedName>
</protein>
<organism evidence="2 3">
    <name type="scientific">Anabaena cylindrica (strain ATCC 27899 / PCC 7122)</name>
    <dbReference type="NCBI Taxonomy" id="272123"/>
    <lineage>
        <taxon>Bacteria</taxon>
        <taxon>Bacillati</taxon>
        <taxon>Cyanobacteriota</taxon>
        <taxon>Cyanophyceae</taxon>
        <taxon>Nostocales</taxon>
        <taxon>Nostocaceae</taxon>
        <taxon>Anabaena</taxon>
    </lineage>
</organism>